<evidence type="ECO:0000313" key="2">
    <source>
        <dbReference type="Proteomes" id="UP000625804"/>
    </source>
</evidence>
<name>A0A8J8GED6_9BACI</name>
<sequence>MRTIYDIQQLLKRFGVFVYVGDRLADLELMEEEVRELYRSQFIDIKEFQMAQLLLRQEMERERGKRQNLH</sequence>
<proteinExistence type="predicted"/>
<comment type="caution">
    <text evidence="1">The sequence shown here is derived from an EMBL/GenBank/DDBJ whole genome shotgun (WGS) entry which is preliminary data.</text>
</comment>
<dbReference type="EMBL" id="JABTTE010000001">
    <property type="protein sequence ID" value="NSL50341.1"/>
    <property type="molecule type" value="Genomic_DNA"/>
</dbReference>
<dbReference type="SUPFAM" id="SSF158379">
    <property type="entry name" value="YqgQ-like"/>
    <property type="match status" value="1"/>
</dbReference>
<dbReference type="InterPro" id="IPR023164">
    <property type="entry name" value="YqgQ-like_sf"/>
</dbReference>
<reference evidence="1" key="1">
    <citation type="submission" date="2020-06" db="EMBL/GenBank/DDBJ databases">
        <title>A novel thermopfilic bacterium from Erzurum, Turkey.</title>
        <authorList>
            <person name="Adiguzel A."/>
            <person name="Ay H."/>
            <person name="Baltaci M.O."/>
        </authorList>
    </citation>
    <scope>NUCLEOTIDE SEQUENCE</scope>
    <source>
        <strain evidence="1">P2</strain>
    </source>
</reference>
<dbReference type="RefSeq" id="WP_173729532.1">
    <property type="nucleotide sequence ID" value="NZ_JABTTE010000001.1"/>
</dbReference>
<keyword evidence="2" id="KW-1185">Reference proteome</keyword>
<dbReference type="InterPro" id="IPR009256">
    <property type="entry name" value="YqgQ-like"/>
</dbReference>
<gene>
    <name evidence="1" type="ORF">HR057_01040</name>
</gene>
<accession>A0A8J8GED6</accession>
<dbReference type="Pfam" id="PF06014">
    <property type="entry name" value="YqgQ-like"/>
    <property type="match status" value="1"/>
</dbReference>
<dbReference type="Gene3D" id="1.10.287.760">
    <property type="entry name" value="YqgQ-like"/>
    <property type="match status" value="1"/>
</dbReference>
<organism evidence="1 2">
    <name type="scientific">Calidifontibacillus erzurumensis</name>
    <dbReference type="NCBI Taxonomy" id="2741433"/>
    <lineage>
        <taxon>Bacteria</taxon>
        <taxon>Bacillati</taxon>
        <taxon>Bacillota</taxon>
        <taxon>Bacilli</taxon>
        <taxon>Bacillales</taxon>
        <taxon>Bacillaceae</taxon>
        <taxon>Calidifontibacillus/Schinkia group</taxon>
        <taxon>Calidifontibacillus</taxon>
    </lineage>
</organism>
<dbReference type="Proteomes" id="UP000625804">
    <property type="component" value="Unassembled WGS sequence"/>
</dbReference>
<evidence type="ECO:0000313" key="1">
    <source>
        <dbReference type="EMBL" id="NSL50341.1"/>
    </source>
</evidence>
<dbReference type="AlphaFoldDB" id="A0A8J8GED6"/>
<protein>
    <submittedName>
        <fullName evidence="1">YqgQ family protein</fullName>
    </submittedName>
</protein>